<dbReference type="Proteomes" id="UP001486565">
    <property type="component" value="Chromosome"/>
</dbReference>
<protein>
    <recommendedName>
        <fullName evidence="3">DUF3789 domain-containing protein</fullName>
    </recommendedName>
</protein>
<reference evidence="1 2" key="1">
    <citation type="submission" date="2023-03" db="EMBL/GenBank/DDBJ databases">
        <title>Novel Species.</title>
        <authorList>
            <person name="Ma S."/>
        </authorList>
    </citation>
    <scope>NUCLEOTIDE SEQUENCE [LARGE SCALE GENOMIC DNA]</scope>
    <source>
        <strain evidence="1 2">LIND6LT2</strain>
    </source>
</reference>
<organism evidence="1 2">
    <name type="scientific">Defluviitalea saccharophila</name>
    <dbReference type="NCBI Taxonomy" id="879970"/>
    <lineage>
        <taxon>Bacteria</taxon>
        <taxon>Bacillati</taxon>
        <taxon>Bacillota</taxon>
        <taxon>Clostridia</taxon>
        <taxon>Lachnospirales</taxon>
        <taxon>Defluviitaleaceae</taxon>
        <taxon>Defluviitalea</taxon>
    </lineage>
</organism>
<keyword evidence="2" id="KW-1185">Reference proteome</keyword>
<name>A0ABZ2Y5S3_9FIRM</name>
<gene>
    <name evidence="1" type="ORF">QBE51_03795</name>
</gene>
<dbReference type="RefSeq" id="WP_341877625.1">
    <property type="nucleotide sequence ID" value="NZ_CP121687.1"/>
</dbReference>
<evidence type="ECO:0000313" key="1">
    <source>
        <dbReference type="EMBL" id="WZL70664.1"/>
    </source>
</evidence>
<evidence type="ECO:0008006" key="3">
    <source>
        <dbReference type="Google" id="ProtNLM"/>
    </source>
</evidence>
<proteinExistence type="predicted"/>
<dbReference type="EMBL" id="CP121687">
    <property type="protein sequence ID" value="WZL70664.1"/>
    <property type="molecule type" value="Genomic_DNA"/>
</dbReference>
<accession>A0ABZ2Y5S3</accession>
<sequence length="50" mass="5555">MFTLGEMFASFVAGMLSTSLMVTLGTCIERIESKKEYKKRAILSPNNTAH</sequence>
<evidence type="ECO:0000313" key="2">
    <source>
        <dbReference type="Proteomes" id="UP001486565"/>
    </source>
</evidence>